<feature type="active site" evidence="10">
    <location>
        <position position="243"/>
    </location>
</feature>
<dbReference type="SUPFAM" id="SSF56349">
    <property type="entry name" value="DNA breaking-rejoining enzymes"/>
    <property type="match status" value="1"/>
</dbReference>
<gene>
    <name evidence="13" type="primary">xerD</name>
    <name evidence="10" type="synonym">xerC</name>
    <name evidence="13" type="ORF">GJQ69_05355</name>
    <name evidence="14" type="ORF">GKP14_08185</name>
</gene>
<keyword evidence="6 10" id="KW-0229">DNA integration</keyword>
<proteinExistence type="inferred from homology"/>
<comment type="subunit">
    <text evidence="10">Forms a cyclic heterotetrameric complex composed of two molecules of XerC and two molecules of XerD.</text>
</comment>
<comment type="similarity">
    <text evidence="10">Belongs to the 'phage' integrase family. XerC subfamily.</text>
</comment>
<dbReference type="PANTHER" id="PTHR30349">
    <property type="entry name" value="PHAGE INTEGRASE-RELATED"/>
    <property type="match status" value="1"/>
</dbReference>
<dbReference type="GO" id="GO:0009037">
    <property type="term" value="F:tyrosine-based site-specific recombinase activity"/>
    <property type="evidence" value="ECO:0007669"/>
    <property type="project" value="UniProtKB-UniRule"/>
</dbReference>
<evidence type="ECO:0000256" key="4">
    <source>
        <dbReference type="ARBA" id="ARBA00022618"/>
    </source>
</evidence>
<dbReference type="InterPro" id="IPR050090">
    <property type="entry name" value="Tyrosine_recombinase_XerCD"/>
</dbReference>
<dbReference type="NCBIfam" id="TIGR02225">
    <property type="entry name" value="recomb_XerD"/>
    <property type="match status" value="1"/>
</dbReference>
<dbReference type="GO" id="GO:0005737">
    <property type="term" value="C:cytoplasm"/>
    <property type="evidence" value="ECO:0007669"/>
    <property type="project" value="UniProtKB-SubCell"/>
</dbReference>
<evidence type="ECO:0000256" key="5">
    <source>
        <dbReference type="ARBA" id="ARBA00022829"/>
    </source>
</evidence>
<dbReference type="GO" id="GO:0007059">
    <property type="term" value="P:chromosome segregation"/>
    <property type="evidence" value="ECO:0007669"/>
    <property type="project" value="UniProtKB-UniRule"/>
</dbReference>
<dbReference type="NCBIfam" id="NF001399">
    <property type="entry name" value="PRK00283.1"/>
    <property type="match status" value="1"/>
</dbReference>
<comment type="similarity">
    <text evidence="2">Belongs to the 'phage' integrase family. XerD subfamily.</text>
</comment>
<dbReference type="InterPro" id="IPR011932">
    <property type="entry name" value="Recomb_XerD"/>
</dbReference>
<keyword evidence="5 10" id="KW-0159">Chromosome partition</keyword>
<dbReference type="PANTHER" id="PTHR30349:SF81">
    <property type="entry name" value="TYROSINE RECOMBINASE XERC"/>
    <property type="match status" value="1"/>
</dbReference>
<keyword evidence="4 10" id="KW-0132">Cell division</keyword>
<evidence type="ECO:0000313" key="14">
    <source>
        <dbReference type="EMBL" id="QKO30969.1"/>
    </source>
</evidence>
<dbReference type="InterPro" id="IPR011010">
    <property type="entry name" value="DNA_brk_join_enz"/>
</dbReference>
<evidence type="ECO:0000313" key="16">
    <source>
        <dbReference type="Proteomes" id="UP000509623"/>
    </source>
</evidence>
<dbReference type="EMBL" id="CP046051">
    <property type="protein sequence ID" value="QKN23959.1"/>
    <property type="molecule type" value="Genomic_DNA"/>
</dbReference>
<keyword evidence="3 10" id="KW-0963">Cytoplasm</keyword>
<keyword evidence="7 10" id="KW-0238">DNA-binding</keyword>
<dbReference type="RefSeq" id="WP_086035712.1">
    <property type="nucleotide sequence ID" value="NZ_CP046051.1"/>
</dbReference>
<evidence type="ECO:0000256" key="7">
    <source>
        <dbReference type="ARBA" id="ARBA00023125"/>
    </source>
</evidence>
<feature type="active site" evidence="10">
    <location>
        <position position="240"/>
    </location>
</feature>
<dbReference type="InterPro" id="IPR004107">
    <property type="entry name" value="Integrase_SAM-like_N"/>
</dbReference>
<evidence type="ECO:0000313" key="15">
    <source>
        <dbReference type="Proteomes" id="UP000501316"/>
    </source>
</evidence>
<name>A0A859DR31_9FIRM</name>
<dbReference type="GO" id="GO:0003677">
    <property type="term" value="F:DNA binding"/>
    <property type="evidence" value="ECO:0007669"/>
    <property type="project" value="UniProtKB-UniRule"/>
</dbReference>
<accession>A0A859DR31</accession>
<keyword evidence="16" id="KW-1185">Reference proteome</keyword>
<dbReference type="InterPro" id="IPR023009">
    <property type="entry name" value="Tyrosine_recombinase_XerC/XerD"/>
</dbReference>
<feature type="domain" description="Tyr recombinase" evidence="11">
    <location>
        <begin position="106"/>
        <end position="288"/>
    </location>
</feature>
<organism evidence="13 15">
    <name type="scientific">Caproicibacterium lactatifermentans</name>
    <dbReference type="NCBI Taxonomy" id="2666138"/>
    <lineage>
        <taxon>Bacteria</taxon>
        <taxon>Bacillati</taxon>
        <taxon>Bacillota</taxon>
        <taxon>Clostridia</taxon>
        <taxon>Eubacteriales</taxon>
        <taxon>Oscillospiraceae</taxon>
        <taxon>Caproicibacterium</taxon>
    </lineage>
</organism>
<evidence type="ECO:0000256" key="6">
    <source>
        <dbReference type="ARBA" id="ARBA00022908"/>
    </source>
</evidence>
<reference evidence="14" key="2">
    <citation type="journal article" date="2021" name="Appl. Environ. Microbiol.">
        <title>Adaptability of a Caproate-Producing Bacterium Contributes to Its Dominance in an Anaerobic Fermentation System.</title>
        <authorList>
            <person name="Wang H."/>
            <person name="Gu Y."/>
            <person name="Zhou W."/>
            <person name="Zhao D."/>
            <person name="Qiao Z."/>
            <person name="Zheng J."/>
            <person name="Gao J."/>
            <person name="Chen X."/>
            <person name="Ren C."/>
            <person name="Xu Y."/>
        </authorList>
    </citation>
    <scope>NUCLEOTIDE SEQUENCE</scope>
    <source>
        <strain evidence="14">JNU-WLY1368</strain>
    </source>
</reference>
<dbReference type="InterPro" id="IPR013762">
    <property type="entry name" value="Integrase-like_cat_sf"/>
</dbReference>
<reference evidence="14" key="3">
    <citation type="journal article" date="2022" name="Int. J. Syst. Evol. Microbiol.">
        <title>Caproicibacterium lactatifermentans sp. nov., isolated from pit clay used for the production of Chinese strong aroma-type liquor.</title>
        <authorList>
            <person name="Wang H."/>
            <person name="Gu Y."/>
            <person name="Zhao D."/>
            <person name="Qiao Z."/>
            <person name="Zheng J."/>
            <person name="Gao J."/>
            <person name="Ren C."/>
            <person name="Xu Y."/>
        </authorList>
    </citation>
    <scope>NUCLEOTIDE SEQUENCE</scope>
    <source>
        <strain evidence="14">JNU-WLY1368</strain>
    </source>
</reference>
<dbReference type="PROSITE" id="PS51900">
    <property type="entry name" value="CB"/>
    <property type="match status" value="1"/>
</dbReference>
<evidence type="ECO:0000256" key="9">
    <source>
        <dbReference type="ARBA" id="ARBA00023306"/>
    </source>
</evidence>
<keyword evidence="9 10" id="KW-0131">Cell cycle</keyword>
<evidence type="ECO:0000313" key="13">
    <source>
        <dbReference type="EMBL" id="QKN23959.1"/>
    </source>
</evidence>
<dbReference type="CDD" id="cd00798">
    <property type="entry name" value="INT_XerDC_C"/>
    <property type="match status" value="1"/>
</dbReference>
<dbReference type="NCBIfam" id="NF040815">
    <property type="entry name" value="recomb_XerA_Arch"/>
    <property type="match status" value="1"/>
</dbReference>
<comment type="caution">
    <text evidence="10">Lacks conserved residue(s) required for the propagation of feature annotation.</text>
</comment>
<feature type="domain" description="Core-binding (CB)" evidence="12">
    <location>
        <begin position="1"/>
        <end position="85"/>
    </location>
</feature>
<evidence type="ECO:0000259" key="11">
    <source>
        <dbReference type="PROSITE" id="PS51898"/>
    </source>
</evidence>
<dbReference type="Pfam" id="PF02899">
    <property type="entry name" value="Phage_int_SAM_1"/>
    <property type="match status" value="1"/>
</dbReference>
<dbReference type="Gene3D" id="1.10.150.130">
    <property type="match status" value="1"/>
</dbReference>
<feature type="active site" evidence="10">
    <location>
        <position position="266"/>
    </location>
</feature>
<feature type="active site" description="O-(3'-phospho-DNA)-tyrosine intermediate" evidence="10">
    <location>
        <position position="275"/>
    </location>
</feature>
<dbReference type="GO" id="GO:0006313">
    <property type="term" value="P:DNA transposition"/>
    <property type="evidence" value="ECO:0007669"/>
    <property type="project" value="UniProtKB-UniRule"/>
</dbReference>
<dbReference type="AlphaFoldDB" id="A0A859DR31"/>
<comment type="subcellular location">
    <subcellularLocation>
        <location evidence="1 10">Cytoplasm</location>
    </subcellularLocation>
</comment>
<dbReference type="GO" id="GO:0051301">
    <property type="term" value="P:cell division"/>
    <property type="evidence" value="ECO:0007669"/>
    <property type="project" value="UniProtKB-KW"/>
</dbReference>
<dbReference type="Proteomes" id="UP000509623">
    <property type="component" value="Chromosome"/>
</dbReference>
<evidence type="ECO:0000259" key="12">
    <source>
        <dbReference type="PROSITE" id="PS51900"/>
    </source>
</evidence>
<protein>
    <recommendedName>
        <fullName evidence="10">Tyrosine recombinase XerC</fullName>
    </recommendedName>
</protein>
<dbReference type="InterPro" id="IPR010998">
    <property type="entry name" value="Integrase_recombinase_N"/>
</dbReference>
<dbReference type="EMBL" id="CP046161">
    <property type="protein sequence ID" value="QKO30969.1"/>
    <property type="molecule type" value="Genomic_DNA"/>
</dbReference>
<sequence>MKAYCSEFGTYLSKVKRVSPNTLDSYLRDISDYLHFLEEQHIFSPAQVNQQTVENYILHLQNQNKSAATITRHVASIRCFYQFLVQNGETDTNPAKEIKLKKAPPKLPETLSGDEIELLLSQPDTSQPKGCRDKAMLELLYATGTRVSELVNLNVGDINLHTGILYCRGERGGRIIPVYHQAVMAVSDYLFHVRKVIADPKEKQALFTNLNGHRLTRQGFWKIIKGYTRQAGIAKEITPHTLRHSFALHLLENGADLKDIQHMLGHADISSTQVYLHLLNDHVKQVYRHCHPKAKLG</sequence>
<comment type="function">
    <text evidence="10">Site-specific tyrosine recombinase, which acts by catalyzing the cutting and rejoining of the recombining DNA molecules. The XerC-XerD complex is essential to convert dimers of the bacterial chromosome into monomers to permit their segregation at cell division. It also contributes to the segregational stability of plasmids.</text>
</comment>
<evidence type="ECO:0000256" key="2">
    <source>
        <dbReference type="ARBA" id="ARBA00010450"/>
    </source>
</evidence>
<dbReference type="Gene3D" id="1.10.443.10">
    <property type="entry name" value="Intergrase catalytic core"/>
    <property type="match status" value="1"/>
</dbReference>
<dbReference type="Pfam" id="PF00589">
    <property type="entry name" value="Phage_integrase"/>
    <property type="match status" value="1"/>
</dbReference>
<evidence type="ECO:0000256" key="3">
    <source>
        <dbReference type="ARBA" id="ARBA00022490"/>
    </source>
</evidence>
<reference evidence="15 16" key="1">
    <citation type="submission" date="2019-11" db="EMBL/GenBank/DDBJ databases">
        <authorList>
            <person name="Ren C."/>
            <person name="Wang H."/>
            <person name="Xu Y."/>
        </authorList>
    </citation>
    <scope>NUCLEOTIDE SEQUENCE [LARGE SCALE GENOMIC DNA]</scope>
    <source>
        <strain evidence="16">JNU-WLY1368</strain>
        <strain evidence="13 15">LBM 19010</strain>
    </source>
</reference>
<evidence type="ECO:0000256" key="10">
    <source>
        <dbReference type="HAMAP-Rule" id="MF_01808"/>
    </source>
</evidence>
<keyword evidence="8 10" id="KW-0233">DNA recombination</keyword>
<feature type="active site" evidence="10">
    <location>
        <position position="146"/>
    </location>
</feature>
<dbReference type="Proteomes" id="UP000501316">
    <property type="component" value="Chromosome"/>
</dbReference>
<evidence type="ECO:0000256" key="1">
    <source>
        <dbReference type="ARBA" id="ARBA00004496"/>
    </source>
</evidence>
<dbReference type="HAMAP" id="MF_01808">
    <property type="entry name" value="Recomb_XerC_XerD"/>
    <property type="match status" value="1"/>
</dbReference>
<dbReference type="PROSITE" id="PS51898">
    <property type="entry name" value="TYR_RECOMBINASE"/>
    <property type="match status" value="1"/>
</dbReference>
<dbReference type="InterPro" id="IPR002104">
    <property type="entry name" value="Integrase_catalytic"/>
</dbReference>
<evidence type="ECO:0000256" key="8">
    <source>
        <dbReference type="ARBA" id="ARBA00023172"/>
    </source>
</evidence>
<dbReference type="KEGG" id="clf:GJQ69_05355"/>
<dbReference type="InterPro" id="IPR044068">
    <property type="entry name" value="CB"/>
</dbReference>